<comment type="caution">
    <text evidence="1">The sequence shown here is derived from an EMBL/GenBank/DDBJ whole genome shotgun (WGS) entry which is preliminary data.</text>
</comment>
<organism evidence="1 2">
    <name type="scientific">Euplotes crassus</name>
    <dbReference type="NCBI Taxonomy" id="5936"/>
    <lineage>
        <taxon>Eukaryota</taxon>
        <taxon>Sar</taxon>
        <taxon>Alveolata</taxon>
        <taxon>Ciliophora</taxon>
        <taxon>Intramacronucleata</taxon>
        <taxon>Spirotrichea</taxon>
        <taxon>Hypotrichia</taxon>
        <taxon>Euplotida</taxon>
        <taxon>Euplotidae</taxon>
        <taxon>Moneuplotes</taxon>
    </lineage>
</organism>
<dbReference type="AlphaFoldDB" id="A0AAD2D7B6"/>
<dbReference type="EMBL" id="CAMPGE010024378">
    <property type="protein sequence ID" value="CAI2382221.1"/>
    <property type="molecule type" value="Genomic_DNA"/>
</dbReference>
<reference evidence="1" key="1">
    <citation type="submission" date="2023-07" db="EMBL/GenBank/DDBJ databases">
        <authorList>
            <consortium name="AG Swart"/>
            <person name="Singh M."/>
            <person name="Singh A."/>
            <person name="Seah K."/>
            <person name="Emmerich C."/>
        </authorList>
    </citation>
    <scope>NUCLEOTIDE SEQUENCE</scope>
    <source>
        <strain evidence="1">DP1</strain>
    </source>
</reference>
<keyword evidence="2" id="KW-1185">Reference proteome</keyword>
<evidence type="ECO:0000313" key="2">
    <source>
        <dbReference type="Proteomes" id="UP001295684"/>
    </source>
</evidence>
<name>A0AAD2D7B6_EUPCR</name>
<protein>
    <submittedName>
        <fullName evidence="1">Uncharacterized protein</fullName>
    </submittedName>
</protein>
<evidence type="ECO:0000313" key="1">
    <source>
        <dbReference type="EMBL" id="CAI2382221.1"/>
    </source>
</evidence>
<accession>A0AAD2D7B6</accession>
<proteinExistence type="predicted"/>
<gene>
    <name evidence="1" type="ORF">ECRASSUSDP1_LOCUS23691</name>
</gene>
<dbReference type="Proteomes" id="UP001295684">
    <property type="component" value="Unassembled WGS sequence"/>
</dbReference>
<sequence>MKSGEMTKNNGIVWIIHNLWQIKVAIFPSMLPNFVDKEAKRYIFRYANLDFQNMQLKARIFVMKSWIKDQLIMKNGSKIQSLLRNYSQPNLVDKSELMKFNTDIGGGRVPFGMNLSLPKNLKSLKRSQVRRISMFSTTNLLQASVPTNFFDSVKGPKLVEEPEKEEYKYPNESLIKKSRPTSVAGILYQSILKDKNRKIGEINKGQSYGFIRDLSENNNKGFLGFINDSKKARYTTIQCMRYIYNSYSKQSCFYEQKQRKNPFKRLPVSKTEIGRKRPLLFNQNEDKTSMNNYKMAKTFAGNKERDNSGSESSLISHETSFGEDPYLGYIPDPTKFCYPDRIVQNNEITESEVITIIKGDKDIKKLQADQDSGVCPPTYCKDEDSFLNSKHPNINEAQEKLKELLKSQTSLEKKICTLKSTELKRVAKEYCCNYIFQSRYGARIKDIIKVLFGEEKYEVEFNKYLKSSHNLT</sequence>